<evidence type="ECO:0000313" key="3">
    <source>
        <dbReference type="Proteomes" id="UP000030645"/>
    </source>
</evidence>
<gene>
    <name evidence="2" type="ORF">L484_025248</name>
</gene>
<proteinExistence type="predicted"/>
<dbReference type="EMBL" id="KE345646">
    <property type="protein sequence ID" value="EXC10666.1"/>
    <property type="molecule type" value="Genomic_DNA"/>
</dbReference>
<name>W9SIQ9_9ROSA</name>
<reference evidence="3" key="1">
    <citation type="submission" date="2013-01" db="EMBL/GenBank/DDBJ databases">
        <title>Draft Genome Sequence of a Mulberry Tree, Morus notabilis C.K. Schneid.</title>
        <authorList>
            <person name="He N."/>
            <person name="Zhao S."/>
        </authorList>
    </citation>
    <scope>NUCLEOTIDE SEQUENCE</scope>
</reference>
<protein>
    <submittedName>
        <fullName evidence="2">Uncharacterized protein</fullName>
    </submittedName>
</protein>
<evidence type="ECO:0000256" key="1">
    <source>
        <dbReference type="SAM" id="MobiDB-lite"/>
    </source>
</evidence>
<feature type="compositionally biased region" description="Polar residues" evidence="1">
    <location>
        <begin position="27"/>
        <end position="37"/>
    </location>
</feature>
<feature type="region of interest" description="Disordered" evidence="1">
    <location>
        <begin position="20"/>
        <end position="39"/>
    </location>
</feature>
<dbReference type="Proteomes" id="UP000030645">
    <property type="component" value="Unassembled WGS sequence"/>
</dbReference>
<evidence type="ECO:0000313" key="2">
    <source>
        <dbReference type="EMBL" id="EXC10666.1"/>
    </source>
</evidence>
<sequence>MPIVITDNPLSVVHVYYGPQHRHGTRENSPPRTNFNHSLPEFHTRDLHTRTLSTLQMTQGTPN</sequence>
<dbReference type="AlphaFoldDB" id="W9SIQ9"/>
<keyword evidence="3" id="KW-1185">Reference proteome</keyword>
<organism evidence="2 3">
    <name type="scientific">Morus notabilis</name>
    <dbReference type="NCBI Taxonomy" id="981085"/>
    <lineage>
        <taxon>Eukaryota</taxon>
        <taxon>Viridiplantae</taxon>
        <taxon>Streptophyta</taxon>
        <taxon>Embryophyta</taxon>
        <taxon>Tracheophyta</taxon>
        <taxon>Spermatophyta</taxon>
        <taxon>Magnoliopsida</taxon>
        <taxon>eudicotyledons</taxon>
        <taxon>Gunneridae</taxon>
        <taxon>Pentapetalae</taxon>
        <taxon>rosids</taxon>
        <taxon>fabids</taxon>
        <taxon>Rosales</taxon>
        <taxon>Moraceae</taxon>
        <taxon>Moreae</taxon>
        <taxon>Morus</taxon>
    </lineage>
</organism>
<accession>W9SIQ9</accession>